<dbReference type="EMBL" id="MHIF01000071">
    <property type="protein sequence ID" value="OGY45834.1"/>
    <property type="molecule type" value="Genomic_DNA"/>
</dbReference>
<dbReference type="SUPFAM" id="SSF101898">
    <property type="entry name" value="NHL repeat"/>
    <property type="match status" value="1"/>
</dbReference>
<sequence length="794" mass="88234">MDYFEAKISQQVSEKPGRPKAFIRTFAAKPNPETAKNLGKIFGLIEIASDNPKIPKLIDLTINEIKDNYYGQIAPDKNFGRVFDLNDRFEGALKKANLLIASFLTSEKIALDLEKINIFTALVCGQELHFTVLGKISAILYYRLGPDNYRIINILDNAAAPPAPERLKLFSQIISGKIRPRDVFFACTGNILNHLSLEKIKNLLAQYPANESLAELKKILAEAAGEDYFGALLLEIKKSGNLERVLAGQAPSQTERFNYRQAANQDSIHELIKTERETARLLTPSILPEFKKIFGFLFTAGLSGLAKIKSQAAGRIFRQKNAIWPKIYPPDGPAQKIFLPQLTPAPKFSLPQIAAPKFSGLKINFSIFNKIKNGLIFTANLSGALIKKISGKISGRPFWQKIIFLFKLAAGRLLFKYRQLPKSSQKLLIAVIVLSVLFAQSLGWLGLKNYREKKIEDINQALFAAESQKNNAESSLIYRDENQARQLLIDAKNSLTGLKPALKSQQEKLAALNQGLEEQLQKLRHLAEFGPPARIANFQNLDSQAKIANLAVASGHVLYTQNHNNQTVYQADLETRAISAIDSPAANSGKFILGAATAGNQIIFFSEAMSAFLFDSSAETLKPIAVNISGGNKIIGLTFFKTWLYLLDASNGQIYRYTKTDEGFGSASNWLKDKEPGLAQAKSLAVDGSVYILFGDGRILKFENGKNVEFKLDVIDPPFIAPTRIKTDEASKYLYVLDPPARRLAVFDKNGRLVSQYISENFDDLKDFLVFENEKEIYFLNGSSILGVPGKHIK</sequence>
<reference evidence="1 2" key="1">
    <citation type="journal article" date="2016" name="Nat. Commun.">
        <title>Thousands of microbial genomes shed light on interconnected biogeochemical processes in an aquifer system.</title>
        <authorList>
            <person name="Anantharaman K."/>
            <person name="Brown C.T."/>
            <person name="Hug L.A."/>
            <person name="Sharon I."/>
            <person name="Castelle C.J."/>
            <person name="Probst A.J."/>
            <person name="Thomas B.C."/>
            <person name="Singh A."/>
            <person name="Wilkins M.J."/>
            <person name="Karaoz U."/>
            <person name="Brodie E.L."/>
            <person name="Williams K.H."/>
            <person name="Hubbard S.S."/>
            <person name="Banfield J.F."/>
        </authorList>
    </citation>
    <scope>NUCLEOTIDE SEQUENCE [LARGE SCALE GENOMIC DNA]</scope>
</reference>
<evidence type="ECO:0000313" key="2">
    <source>
        <dbReference type="Proteomes" id="UP000178432"/>
    </source>
</evidence>
<name>A0A1G1Y0W8_9BACT</name>
<proteinExistence type="predicted"/>
<dbReference type="Gene3D" id="2.120.10.30">
    <property type="entry name" value="TolB, C-terminal domain"/>
    <property type="match status" value="1"/>
</dbReference>
<comment type="caution">
    <text evidence="1">The sequence shown here is derived from an EMBL/GenBank/DDBJ whole genome shotgun (WGS) entry which is preliminary data.</text>
</comment>
<gene>
    <name evidence="1" type="ORF">A2663_01870</name>
</gene>
<dbReference type="Proteomes" id="UP000178432">
    <property type="component" value="Unassembled WGS sequence"/>
</dbReference>
<protein>
    <submittedName>
        <fullName evidence="1">Uncharacterized protein</fullName>
    </submittedName>
</protein>
<dbReference type="InterPro" id="IPR011042">
    <property type="entry name" value="6-blade_b-propeller_TolB-like"/>
</dbReference>
<evidence type="ECO:0000313" key="1">
    <source>
        <dbReference type="EMBL" id="OGY45834.1"/>
    </source>
</evidence>
<dbReference type="AlphaFoldDB" id="A0A1G1Y0W8"/>
<organism evidence="1 2">
    <name type="scientific">Candidatus Buchananbacteria bacterium RIFCSPHIGHO2_01_FULL_46_12</name>
    <dbReference type="NCBI Taxonomy" id="1797536"/>
    <lineage>
        <taxon>Bacteria</taxon>
        <taxon>Candidatus Buchananiibacteriota</taxon>
    </lineage>
</organism>
<accession>A0A1G1Y0W8</accession>